<dbReference type="SUPFAM" id="SSF51604">
    <property type="entry name" value="Enolase C-terminal domain-like"/>
    <property type="match status" value="1"/>
</dbReference>
<dbReference type="SMART" id="SM00922">
    <property type="entry name" value="MR_MLE"/>
    <property type="match status" value="1"/>
</dbReference>
<proteinExistence type="predicted"/>
<dbReference type="Gene3D" id="3.30.390.10">
    <property type="entry name" value="Enolase-like, N-terminal domain"/>
    <property type="match status" value="1"/>
</dbReference>
<dbReference type="AlphaFoldDB" id="A0A932MQD3"/>
<dbReference type="PANTHER" id="PTHR13794">
    <property type="entry name" value="ENOLASE SUPERFAMILY, MANDELATE RACEMASE"/>
    <property type="match status" value="1"/>
</dbReference>
<sequence>MKITRVEAFVLSAPQPEREFWVSLRPVLSVNELVVKVHTDEGVSGVGLGTAVASVKEAAQVFRRGFGDLILGEDPLRPERVQEKLLNVTFSRAMHEKGWPRPHLVTAIAAIDNALWDILGKAAGLPVYKLLGGFSSRARTYAGGGYYRTGKDVKELVREMETYLGMGHRGFKMKIGAMPLKEDLERVRAVREAIGPDCLLAVDVNGAWSYAQARENVPRLAEFGLAWIEEPVCWREAKHTLPLLRRGCPVPIADGHGEMAIYECLRLIGDGSVDYIQFDATKFEGVTGSRKIMAAAEQAHLKFVPHHDPQVHAHCVAASPAGFICESHADPERDPVWFELFEGAPELREGWLELPDRPGFGVELNGKAMAKWGERVC</sequence>
<dbReference type="GO" id="GO:0016836">
    <property type="term" value="F:hydro-lyase activity"/>
    <property type="evidence" value="ECO:0007669"/>
    <property type="project" value="TreeGrafter"/>
</dbReference>
<protein>
    <submittedName>
        <fullName evidence="5">Mandelate racemase/muconate lactonizing enzyme family protein</fullName>
    </submittedName>
</protein>
<dbReference type="Gene3D" id="3.20.20.120">
    <property type="entry name" value="Enolase-like C-terminal domain"/>
    <property type="match status" value="1"/>
</dbReference>
<feature type="domain" description="Mandelate racemase/muconate lactonizing enzyme C-terminal" evidence="4">
    <location>
        <begin position="153"/>
        <end position="251"/>
    </location>
</feature>
<dbReference type="InterPro" id="IPR046945">
    <property type="entry name" value="RHMD-like"/>
</dbReference>
<dbReference type="GO" id="GO:0009063">
    <property type="term" value="P:amino acid catabolic process"/>
    <property type="evidence" value="ECO:0007669"/>
    <property type="project" value="InterPro"/>
</dbReference>
<dbReference type="InterPro" id="IPR036849">
    <property type="entry name" value="Enolase-like_C_sf"/>
</dbReference>
<accession>A0A932MQD3</accession>
<dbReference type="Proteomes" id="UP000782312">
    <property type="component" value="Unassembled WGS sequence"/>
</dbReference>
<keyword evidence="2" id="KW-0479">Metal-binding</keyword>
<dbReference type="PROSITE" id="PS00909">
    <property type="entry name" value="MR_MLE_2"/>
    <property type="match status" value="1"/>
</dbReference>
<dbReference type="CDD" id="cd03316">
    <property type="entry name" value="MR_like"/>
    <property type="match status" value="1"/>
</dbReference>
<keyword evidence="3" id="KW-0460">Magnesium</keyword>
<evidence type="ECO:0000313" key="6">
    <source>
        <dbReference type="Proteomes" id="UP000782312"/>
    </source>
</evidence>
<dbReference type="InterPro" id="IPR013342">
    <property type="entry name" value="Mandelate_racemase_C"/>
</dbReference>
<dbReference type="PANTHER" id="PTHR13794:SF58">
    <property type="entry name" value="MITOCHONDRIAL ENOLASE SUPERFAMILY MEMBER 1"/>
    <property type="match status" value="1"/>
</dbReference>
<evidence type="ECO:0000256" key="2">
    <source>
        <dbReference type="ARBA" id="ARBA00022723"/>
    </source>
</evidence>
<dbReference type="GO" id="GO:0016052">
    <property type="term" value="P:carbohydrate catabolic process"/>
    <property type="evidence" value="ECO:0007669"/>
    <property type="project" value="TreeGrafter"/>
</dbReference>
<dbReference type="PROSITE" id="PS00908">
    <property type="entry name" value="MR_MLE_1"/>
    <property type="match status" value="1"/>
</dbReference>
<dbReference type="InterPro" id="IPR029065">
    <property type="entry name" value="Enolase_C-like"/>
</dbReference>
<organism evidence="5 6">
    <name type="scientific">Tectimicrobiota bacterium</name>
    <dbReference type="NCBI Taxonomy" id="2528274"/>
    <lineage>
        <taxon>Bacteria</taxon>
        <taxon>Pseudomonadati</taxon>
        <taxon>Nitrospinota/Tectimicrobiota group</taxon>
        <taxon>Candidatus Tectimicrobiota</taxon>
    </lineage>
</organism>
<dbReference type="InterPro" id="IPR029017">
    <property type="entry name" value="Enolase-like_N"/>
</dbReference>
<evidence type="ECO:0000256" key="3">
    <source>
        <dbReference type="ARBA" id="ARBA00022842"/>
    </source>
</evidence>
<name>A0A932MQD3_UNCTE</name>
<evidence type="ECO:0000259" key="4">
    <source>
        <dbReference type="SMART" id="SM00922"/>
    </source>
</evidence>
<evidence type="ECO:0000313" key="5">
    <source>
        <dbReference type="EMBL" id="MBI3127991.1"/>
    </source>
</evidence>
<dbReference type="InterPro" id="IPR013341">
    <property type="entry name" value="Mandelate_racemase_N_dom"/>
</dbReference>
<dbReference type="EMBL" id="JACPUR010000022">
    <property type="protein sequence ID" value="MBI3127991.1"/>
    <property type="molecule type" value="Genomic_DNA"/>
</dbReference>
<dbReference type="SUPFAM" id="SSF54826">
    <property type="entry name" value="Enolase N-terminal domain-like"/>
    <property type="match status" value="1"/>
</dbReference>
<reference evidence="5" key="1">
    <citation type="submission" date="2020-07" db="EMBL/GenBank/DDBJ databases">
        <title>Huge and variable diversity of episymbiotic CPR bacteria and DPANN archaea in groundwater ecosystems.</title>
        <authorList>
            <person name="He C.Y."/>
            <person name="Keren R."/>
            <person name="Whittaker M."/>
            <person name="Farag I.F."/>
            <person name="Doudna J."/>
            <person name="Cate J.H.D."/>
            <person name="Banfield J.F."/>
        </authorList>
    </citation>
    <scope>NUCLEOTIDE SEQUENCE</scope>
    <source>
        <strain evidence="5">NC_groundwater_763_Ag_S-0.2um_68_21</strain>
    </source>
</reference>
<dbReference type="Pfam" id="PF13378">
    <property type="entry name" value="MR_MLE_C"/>
    <property type="match status" value="1"/>
</dbReference>
<comment type="caution">
    <text evidence="5">The sequence shown here is derived from an EMBL/GenBank/DDBJ whole genome shotgun (WGS) entry which is preliminary data.</text>
</comment>
<dbReference type="Pfam" id="PF02746">
    <property type="entry name" value="MR_MLE_N"/>
    <property type="match status" value="1"/>
</dbReference>
<dbReference type="GO" id="GO:0000287">
    <property type="term" value="F:magnesium ion binding"/>
    <property type="evidence" value="ECO:0007669"/>
    <property type="project" value="TreeGrafter"/>
</dbReference>
<gene>
    <name evidence="5" type="ORF">HYZ11_10340</name>
</gene>
<evidence type="ECO:0000256" key="1">
    <source>
        <dbReference type="ARBA" id="ARBA00001946"/>
    </source>
</evidence>
<dbReference type="InterPro" id="IPR018110">
    <property type="entry name" value="Mandel_Rmase/mucon_lact_enz_CS"/>
</dbReference>
<comment type="cofactor">
    <cofactor evidence="1">
        <name>Mg(2+)</name>
        <dbReference type="ChEBI" id="CHEBI:18420"/>
    </cofactor>
</comment>